<feature type="region of interest" description="Disordered" evidence="3">
    <location>
        <begin position="922"/>
        <end position="942"/>
    </location>
</feature>
<comment type="subcellular location">
    <subcellularLocation>
        <location evidence="1">Nucleus</location>
    </subcellularLocation>
</comment>
<dbReference type="GO" id="GO:0032039">
    <property type="term" value="C:integrator complex"/>
    <property type="evidence" value="ECO:0007669"/>
    <property type="project" value="TreeGrafter"/>
</dbReference>
<evidence type="ECO:0000256" key="3">
    <source>
        <dbReference type="SAM" id="MobiDB-lite"/>
    </source>
</evidence>
<reference evidence="5 6" key="1">
    <citation type="submission" date="2013-12" db="EMBL/GenBank/DDBJ databases">
        <title>Draft genome of the parsitic nematode Ancylostoma duodenale.</title>
        <authorList>
            <person name="Mitreva M."/>
        </authorList>
    </citation>
    <scope>NUCLEOTIDE SEQUENCE [LARGE SCALE GENOMIC DNA]</scope>
    <source>
        <strain evidence="5 6">Zhejiang</strain>
    </source>
</reference>
<evidence type="ECO:0000313" key="5">
    <source>
        <dbReference type="EMBL" id="KIH57292.1"/>
    </source>
</evidence>
<sequence>MVKTEPRGNLLPKKRKHVSDVSFVPDIKRVKQDPPESSALTRRPTALPFAKRRAVDVLNDVLSRLQGGDRQIASILLREFSIEHLPTLTEDIPEIVNLIITSASVTTYDQIARQLLRMLLCIMQKSDGTLWNTVIQRLLSEVGKEARVRLSAIEGLSTLSTVEDGLTIHTYNTVKNLVGDSHKQVRIIALRILLMFANKMPAFLIASSFSNATDAKLQLCDDAFSIVCDAVNDQEVMVRTEAATILGQFLTVSDAFLDQTLDKKMMKTVQDASGREQVKKVHQSRFAITQAPQRESRWKSHYQGQQRQKQYASDWSSGKELNARCPPSGSNASPEAESESIVPRGACGAFVSALEDEFMCEYEIYNPNQLKDKSVRRAAVYSLGRLAANRPAFATTALDHLSDMFNDEIVEVRLDAIAALTPLIVHGELQKEQLETVLKCLDDAILDSRQALRELLSKAEFADAECMRVCSRALLNCLHRFPSDKSQIYRCLSEVGARHAVFVHGMVRELLGLHLVYDTREQQIDDVFYIAKLILILNAAANYEPIVSLLPECVLKHYRFLRAAAPDLVPPIKVLEKSSTISNSAVPSTSKEQPATTSDILVNAYERLQEVIREPTLADRNALRRYIVEDANAISAFNEPLAGAARFIASLCEISSALESLTQVVLRGGGDITDAANTVHQELVRVRCAEYQFAGIPPQMASFLVEAGMFLSLLELLVEMTTSPERYAQIVLRIRGVIADAQNRWAMVGAPCDQALALISAILETLDCAQADGKKILSIGTFGHLLATHAPFLPDSFPDIGNIRSKWAEACVAISEPNRDVAVEKPLRFVAGLPCAVRLVASLHNLDENDLRNLRVQVDYPNNTRGYFRPPATDIPKEGDRISSLVLISSSEAWSDAADVTLTLVLLASSSSQKVVSVPLLDSPSGAQPSSVRLRAHPMTRT</sequence>
<evidence type="ECO:0000259" key="4">
    <source>
        <dbReference type="Pfam" id="PF25458"/>
    </source>
</evidence>
<dbReference type="Gene3D" id="1.25.10.10">
    <property type="entry name" value="Leucine-rich Repeat Variant"/>
    <property type="match status" value="2"/>
</dbReference>
<dbReference type="InterPro" id="IPR016024">
    <property type="entry name" value="ARM-type_fold"/>
</dbReference>
<feature type="domain" description="Integrator complex subunit 4/Protein SIEL C-terminal Ig-like" evidence="4">
    <location>
        <begin position="814"/>
        <end position="940"/>
    </location>
</feature>
<evidence type="ECO:0000313" key="6">
    <source>
        <dbReference type="Proteomes" id="UP000054047"/>
    </source>
</evidence>
<gene>
    <name evidence="5" type="ORF">ANCDUO_12518</name>
</gene>
<organism evidence="5 6">
    <name type="scientific">Ancylostoma duodenale</name>
    <dbReference type="NCBI Taxonomy" id="51022"/>
    <lineage>
        <taxon>Eukaryota</taxon>
        <taxon>Metazoa</taxon>
        <taxon>Ecdysozoa</taxon>
        <taxon>Nematoda</taxon>
        <taxon>Chromadorea</taxon>
        <taxon>Rhabditida</taxon>
        <taxon>Rhabditina</taxon>
        <taxon>Rhabditomorpha</taxon>
        <taxon>Strongyloidea</taxon>
        <taxon>Ancylostomatidae</taxon>
        <taxon>Ancylostomatinae</taxon>
        <taxon>Ancylostoma</taxon>
    </lineage>
</organism>
<dbReference type="EMBL" id="KN734549">
    <property type="protein sequence ID" value="KIH57292.1"/>
    <property type="molecule type" value="Genomic_DNA"/>
</dbReference>
<protein>
    <submittedName>
        <fullName evidence="5">HEAT repeat protein</fullName>
    </submittedName>
</protein>
<keyword evidence="2" id="KW-0539">Nucleus</keyword>
<dbReference type="Proteomes" id="UP000054047">
    <property type="component" value="Unassembled WGS sequence"/>
</dbReference>
<feature type="region of interest" description="Disordered" evidence="3">
    <location>
        <begin position="309"/>
        <end position="338"/>
    </location>
</feature>
<evidence type="ECO:0000256" key="1">
    <source>
        <dbReference type="ARBA" id="ARBA00004123"/>
    </source>
</evidence>
<dbReference type="SUPFAM" id="SSF48371">
    <property type="entry name" value="ARM repeat"/>
    <property type="match status" value="1"/>
</dbReference>
<name>A0A0C2D5A4_9BILA</name>
<dbReference type="Pfam" id="PF25458">
    <property type="entry name" value="INTS4_C"/>
    <property type="match status" value="1"/>
</dbReference>
<accession>A0A0C2D5A4</accession>
<keyword evidence="6" id="KW-1185">Reference proteome</keyword>
<dbReference type="InterPro" id="IPR057412">
    <property type="entry name" value="INTS4_C"/>
</dbReference>
<dbReference type="PANTHER" id="PTHR20938">
    <property type="entry name" value="INTEGRATOR COMPLEX SUBUNIT 4"/>
    <property type="match status" value="1"/>
</dbReference>
<dbReference type="PANTHER" id="PTHR20938:SF0">
    <property type="entry name" value="INTEGRATOR COMPLEX SUBUNIT 4"/>
    <property type="match status" value="1"/>
</dbReference>
<dbReference type="OrthoDB" id="18190at2759"/>
<proteinExistence type="predicted"/>
<dbReference type="GO" id="GO:0016180">
    <property type="term" value="P:snRNA processing"/>
    <property type="evidence" value="ECO:0007669"/>
    <property type="project" value="TreeGrafter"/>
</dbReference>
<evidence type="ECO:0000256" key="2">
    <source>
        <dbReference type="ARBA" id="ARBA00023242"/>
    </source>
</evidence>
<dbReference type="InterPro" id="IPR011989">
    <property type="entry name" value="ARM-like"/>
</dbReference>
<dbReference type="AlphaFoldDB" id="A0A0C2D5A4"/>